<feature type="transmembrane region" description="Helical" evidence="6">
    <location>
        <begin position="359"/>
        <end position="383"/>
    </location>
</feature>
<dbReference type="PANTHER" id="PTHR48022">
    <property type="entry name" value="PLASTIDIC GLUCOSE TRANSPORTER 4"/>
    <property type="match status" value="1"/>
</dbReference>
<feature type="transmembrane region" description="Helical" evidence="6">
    <location>
        <begin position="390"/>
        <end position="410"/>
    </location>
</feature>
<dbReference type="eggNOG" id="KOG0254">
    <property type="taxonomic scope" value="Eukaryota"/>
</dbReference>
<evidence type="ECO:0000256" key="5">
    <source>
        <dbReference type="ARBA" id="ARBA00023136"/>
    </source>
</evidence>
<dbReference type="PROSITE" id="PS50850">
    <property type="entry name" value="MFS"/>
    <property type="match status" value="1"/>
</dbReference>
<evidence type="ECO:0000313" key="8">
    <source>
        <dbReference type="EMBL" id="EAR92970.2"/>
    </source>
</evidence>
<dbReference type="Gene3D" id="1.20.1250.20">
    <property type="entry name" value="MFS general substrate transporter like domains"/>
    <property type="match status" value="1"/>
</dbReference>
<keyword evidence="4 6" id="KW-1133">Transmembrane helix</keyword>
<evidence type="ECO:0000256" key="4">
    <source>
        <dbReference type="ARBA" id="ARBA00022989"/>
    </source>
</evidence>
<dbReference type="SUPFAM" id="SSF103473">
    <property type="entry name" value="MFS general substrate transporter"/>
    <property type="match status" value="1"/>
</dbReference>
<dbReference type="AlphaFoldDB" id="I7MDY8"/>
<evidence type="ECO:0000256" key="1">
    <source>
        <dbReference type="ARBA" id="ARBA00004141"/>
    </source>
</evidence>
<dbReference type="InterPro" id="IPR036259">
    <property type="entry name" value="MFS_trans_sf"/>
</dbReference>
<dbReference type="KEGG" id="tet:TTHERM_00295830"/>
<dbReference type="InterPro" id="IPR005829">
    <property type="entry name" value="Sugar_transporter_CS"/>
</dbReference>
<feature type="transmembrane region" description="Helical" evidence="6">
    <location>
        <begin position="111"/>
        <end position="132"/>
    </location>
</feature>
<name>I7MDY8_TETTS</name>
<comment type="subcellular location">
    <subcellularLocation>
        <location evidence="1">Membrane</location>
        <topology evidence="1">Multi-pass membrane protein</topology>
    </subcellularLocation>
</comment>
<feature type="transmembrane region" description="Helical" evidence="6">
    <location>
        <begin position="332"/>
        <end position="353"/>
    </location>
</feature>
<evidence type="ECO:0000313" key="9">
    <source>
        <dbReference type="Proteomes" id="UP000009168"/>
    </source>
</evidence>
<dbReference type="RefSeq" id="XP_001013215.2">
    <property type="nucleotide sequence ID" value="XM_001013215.3"/>
</dbReference>
<dbReference type="InterPro" id="IPR050360">
    <property type="entry name" value="MFS_Sugar_Transporters"/>
</dbReference>
<dbReference type="PANTHER" id="PTHR48022:SF2">
    <property type="entry name" value="PLASTIDIC GLUCOSE TRANSPORTER 4"/>
    <property type="match status" value="1"/>
</dbReference>
<dbReference type="STRING" id="312017.I7MDY8"/>
<evidence type="ECO:0000256" key="2">
    <source>
        <dbReference type="ARBA" id="ARBA00010992"/>
    </source>
</evidence>
<dbReference type="GeneID" id="7834552"/>
<dbReference type="EMBL" id="GG662740">
    <property type="protein sequence ID" value="EAR92970.2"/>
    <property type="molecule type" value="Genomic_DNA"/>
</dbReference>
<keyword evidence="3 6" id="KW-0812">Transmembrane</keyword>
<feature type="transmembrane region" description="Helical" evidence="6">
    <location>
        <begin position="172"/>
        <end position="195"/>
    </location>
</feature>
<protein>
    <submittedName>
        <fullName evidence="8">MFS transporter</fullName>
    </submittedName>
</protein>
<dbReference type="GO" id="GO:0005351">
    <property type="term" value="F:carbohydrate:proton symporter activity"/>
    <property type="evidence" value="ECO:0007669"/>
    <property type="project" value="TreeGrafter"/>
</dbReference>
<feature type="transmembrane region" description="Helical" evidence="6">
    <location>
        <begin position="422"/>
        <end position="442"/>
    </location>
</feature>
<keyword evidence="5 6" id="KW-0472">Membrane</keyword>
<dbReference type="InterPro" id="IPR005828">
    <property type="entry name" value="MFS_sugar_transport-like"/>
</dbReference>
<feature type="transmembrane region" description="Helical" evidence="6">
    <location>
        <begin position="87"/>
        <end position="105"/>
    </location>
</feature>
<dbReference type="Pfam" id="PF00083">
    <property type="entry name" value="Sugar_tr"/>
    <property type="match status" value="1"/>
</dbReference>
<dbReference type="GO" id="GO:0016020">
    <property type="term" value="C:membrane"/>
    <property type="evidence" value="ECO:0007669"/>
    <property type="project" value="UniProtKB-SubCell"/>
</dbReference>
<evidence type="ECO:0000256" key="6">
    <source>
        <dbReference type="SAM" id="Phobius"/>
    </source>
</evidence>
<organism evidence="8 9">
    <name type="scientific">Tetrahymena thermophila (strain SB210)</name>
    <dbReference type="NCBI Taxonomy" id="312017"/>
    <lineage>
        <taxon>Eukaryota</taxon>
        <taxon>Sar</taxon>
        <taxon>Alveolata</taxon>
        <taxon>Ciliophora</taxon>
        <taxon>Intramacronucleata</taxon>
        <taxon>Oligohymenophorea</taxon>
        <taxon>Hymenostomatida</taxon>
        <taxon>Tetrahymenina</taxon>
        <taxon>Tetrahymenidae</taxon>
        <taxon>Tetrahymena</taxon>
    </lineage>
</organism>
<feature type="domain" description="Major facilitator superfamily (MFS) profile" evidence="7">
    <location>
        <begin position="15"/>
        <end position="446"/>
    </location>
</feature>
<sequence length="490" mass="54682">METKKSIFVNKTKYVLLVIHSGLNILQYSICMSLLNTIVGDLPTILSWSDQNKSILTGLVNSANTAGAAIGSISAGYFSAKYGRRTMFIIGDLLCIGGASIGLIQNTTPFVIGRFICGIGMGILVDLVTLFVMEWTHYKYRGYAGAPMVCFTPLGMIISGLIGLGIQGGGSGYWRIIVSFPAILSFVHIFGYFILVKTDSPFQIFQKHRDEKEALQSLNTIYNSEVSEEILSKITESIKAREQKDKNKRILTISEMFSIKSYLIRMIVCGLCALTVNFSGYFIISIYTNQIIQNDNDGDNTKATLFSIYTSIADLLSVALATVYVEKIGRKFIFLVGMIFTTLMLFLIGFLAQYELNSFIPYILIVFKIGFGTTISPLYPIIISETIVEIGFIINSLVFWVTNTAIIQLYPILVDTNLGFSGIFWLFSGIMVICFIGLLIFMKETKGLTLKQIHVLYRNQKCQSEQNDQNEESVKNLQNKLYSTDSDDDI</sequence>
<comment type="similarity">
    <text evidence="2">Belongs to the major facilitator superfamily. Sugar transporter (TC 2.A.1.1) family.</text>
</comment>
<feature type="transmembrane region" description="Helical" evidence="6">
    <location>
        <begin position="14"/>
        <end position="35"/>
    </location>
</feature>
<gene>
    <name evidence="8" type="ORF">TTHERM_00295830</name>
</gene>
<proteinExistence type="inferred from homology"/>
<reference evidence="9" key="1">
    <citation type="journal article" date="2006" name="PLoS Biol.">
        <title>Macronuclear genome sequence of the ciliate Tetrahymena thermophila, a model eukaryote.</title>
        <authorList>
            <person name="Eisen J.A."/>
            <person name="Coyne R.S."/>
            <person name="Wu M."/>
            <person name="Wu D."/>
            <person name="Thiagarajan M."/>
            <person name="Wortman J.R."/>
            <person name="Badger J.H."/>
            <person name="Ren Q."/>
            <person name="Amedeo P."/>
            <person name="Jones K.M."/>
            <person name="Tallon L.J."/>
            <person name="Delcher A.L."/>
            <person name="Salzberg S.L."/>
            <person name="Silva J.C."/>
            <person name="Haas B.J."/>
            <person name="Majoros W.H."/>
            <person name="Farzad M."/>
            <person name="Carlton J.M."/>
            <person name="Smith R.K. Jr."/>
            <person name="Garg J."/>
            <person name="Pearlman R.E."/>
            <person name="Karrer K.M."/>
            <person name="Sun L."/>
            <person name="Manning G."/>
            <person name="Elde N.C."/>
            <person name="Turkewitz A.P."/>
            <person name="Asai D.J."/>
            <person name="Wilkes D.E."/>
            <person name="Wang Y."/>
            <person name="Cai H."/>
            <person name="Collins K."/>
            <person name="Stewart B.A."/>
            <person name="Lee S.R."/>
            <person name="Wilamowska K."/>
            <person name="Weinberg Z."/>
            <person name="Ruzzo W.L."/>
            <person name="Wloga D."/>
            <person name="Gaertig J."/>
            <person name="Frankel J."/>
            <person name="Tsao C.-C."/>
            <person name="Gorovsky M.A."/>
            <person name="Keeling P.J."/>
            <person name="Waller R.F."/>
            <person name="Patron N.J."/>
            <person name="Cherry J.M."/>
            <person name="Stover N.A."/>
            <person name="Krieger C.J."/>
            <person name="del Toro C."/>
            <person name="Ryder H.F."/>
            <person name="Williamson S.C."/>
            <person name="Barbeau R.A."/>
            <person name="Hamilton E.P."/>
            <person name="Orias E."/>
        </authorList>
    </citation>
    <scope>NUCLEOTIDE SEQUENCE [LARGE SCALE GENOMIC DNA]</scope>
    <source>
        <strain evidence="9">SB210</strain>
    </source>
</reference>
<feature type="transmembrane region" description="Helical" evidence="6">
    <location>
        <begin position="144"/>
        <end position="166"/>
    </location>
</feature>
<feature type="transmembrane region" description="Helical" evidence="6">
    <location>
        <begin position="304"/>
        <end position="325"/>
    </location>
</feature>
<evidence type="ECO:0000256" key="3">
    <source>
        <dbReference type="ARBA" id="ARBA00022692"/>
    </source>
</evidence>
<dbReference type="HOGENOM" id="CLU_524310_0_0_1"/>
<dbReference type="Proteomes" id="UP000009168">
    <property type="component" value="Unassembled WGS sequence"/>
</dbReference>
<feature type="transmembrane region" description="Helical" evidence="6">
    <location>
        <begin position="262"/>
        <end position="284"/>
    </location>
</feature>
<dbReference type="InterPro" id="IPR020846">
    <property type="entry name" value="MFS_dom"/>
</dbReference>
<dbReference type="OrthoDB" id="6612291at2759"/>
<accession>I7MDY8</accession>
<dbReference type="PROSITE" id="PS00217">
    <property type="entry name" value="SUGAR_TRANSPORT_2"/>
    <property type="match status" value="1"/>
</dbReference>
<keyword evidence="9" id="KW-1185">Reference proteome</keyword>
<evidence type="ECO:0000259" key="7">
    <source>
        <dbReference type="PROSITE" id="PS50850"/>
    </source>
</evidence>
<feature type="transmembrane region" description="Helical" evidence="6">
    <location>
        <begin position="55"/>
        <end position="80"/>
    </location>
</feature>
<dbReference type="OMA" id="WVFFFTR"/>
<dbReference type="InParanoid" id="I7MDY8"/>